<proteinExistence type="predicted"/>
<evidence type="ECO:0000256" key="4">
    <source>
        <dbReference type="ARBA" id="ARBA00023163"/>
    </source>
</evidence>
<sequence length="182" mass="20646">MNMGSKKIQEKMIQRADARQVSFSKRRSGLFKKASELCILCAVETALIIFSPWGKAFSFGHPSVAAIIDRFGRPVKLDAATIREAGAHQETVLRDLNKQCSDILNQLEDEKKRGEKLKQMRKECQGRYLFDIPINELSFEELLIQKAEMEELMGKFLKHREKYLAQPGGSSSVDPYGRSVGH</sequence>
<dbReference type="EMBL" id="CM017322">
    <property type="protein sequence ID" value="KAE8010429.1"/>
    <property type="molecule type" value="Genomic_DNA"/>
</dbReference>
<dbReference type="SUPFAM" id="SSF55455">
    <property type="entry name" value="SRF-like"/>
    <property type="match status" value="1"/>
</dbReference>
<dbReference type="GO" id="GO:0000981">
    <property type="term" value="F:DNA-binding transcription factor activity, RNA polymerase II-specific"/>
    <property type="evidence" value="ECO:0007669"/>
    <property type="project" value="TreeGrafter"/>
</dbReference>
<feature type="domain" description="MADS-box" evidence="6">
    <location>
        <begin position="3"/>
        <end position="63"/>
    </location>
</feature>
<keyword evidence="9" id="KW-1185">Reference proteome</keyword>
<keyword evidence="5" id="KW-0539">Nucleus</keyword>
<dbReference type="GO" id="GO:0046983">
    <property type="term" value="F:protein dimerization activity"/>
    <property type="evidence" value="ECO:0007669"/>
    <property type="project" value="InterPro"/>
</dbReference>
<dbReference type="GO" id="GO:0005634">
    <property type="term" value="C:nucleus"/>
    <property type="evidence" value="ECO:0007669"/>
    <property type="project" value="UniProtKB-SubCell"/>
</dbReference>
<dbReference type="GO" id="GO:0000978">
    <property type="term" value="F:RNA polymerase II cis-regulatory region sequence-specific DNA binding"/>
    <property type="evidence" value="ECO:0007669"/>
    <property type="project" value="TreeGrafter"/>
</dbReference>
<keyword evidence="2" id="KW-0805">Transcription regulation</keyword>
<evidence type="ECO:0000256" key="1">
    <source>
        <dbReference type="ARBA" id="ARBA00004123"/>
    </source>
</evidence>
<dbReference type="Pfam" id="PF00319">
    <property type="entry name" value="SRF-TF"/>
    <property type="match status" value="1"/>
</dbReference>
<evidence type="ECO:0000256" key="3">
    <source>
        <dbReference type="ARBA" id="ARBA00023125"/>
    </source>
</evidence>
<evidence type="ECO:0000313" key="8">
    <source>
        <dbReference type="EMBL" id="KAE8010429.1"/>
    </source>
</evidence>
<protein>
    <recommendedName>
        <fullName evidence="6">MADS-box domain-containing protein</fullName>
    </recommendedName>
</protein>
<dbReference type="EMBL" id="CM017322">
    <property type="protein sequence ID" value="KAE8010428.1"/>
    <property type="molecule type" value="Genomic_DNA"/>
</dbReference>
<dbReference type="InterPro" id="IPR036879">
    <property type="entry name" value="TF_MADSbox_sf"/>
</dbReference>
<dbReference type="Proteomes" id="UP000327013">
    <property type="component" value="Chromosome 2"/>
</dbReference>
<dbReference type="Gene3D" id="3.40.1810.10">
    <property type="entry name" value="Transcription factor, MADS-box"/>
    <property type="match status" value="1"/>
</dbReference>
<comment type="subcellular location">
    <subcellularLocation>
        <location evidence="1">Nucleus</location>
    </subcellularLocation>
</comment>
<evidence type="ECO:0000256" key="5">
    <source>
        <dbReference type="ARBA" id="ARBA00023242"/>
    </source>
</evidence>
<evidence type="ECO:0000259" key="6">
    <source>
        <dbReference type="PROSITE" id="PS50066"/>
    </source>
</evidence>
<evidence type="ECO:0000313" key="9">
    <source>
        <dbReference type="Proteomes" id="UP000327013"/>
    </source>
</evidence>
<dbReference type="PANTHER" id="PTHR11945">
    <property type="entry name" value="MADS BOX PROTEIN"/>
    <property type="match status" value="1"/>
</dbReference>
<gene>
    <name evidence="7" type="ORF">FH972_006799</name>
    <name evidence="8" type="ORF">FH972_006800</name>
</gene>
<reference evidence="8 9" key="1">
    <citation type="submission" date="2019-06" db="EMBL/GenBank/DDBJ databases">
        <title>A chromosomal-level reference genome of Carpinus fangiana (Coryloideae, Betulaceae).</title>
        <authorList>
            <person name="Yang X."/>
            <person name="Wang Z."/>
            <person name="Zhang L."/>
            <person name="Hao G."/>
            <person name="Liu J."/>
            <person name="Yang Y."/>
        </authorList>
    </citation>
    <scope>NUCLEOTIDE SEQUENCE [LARGE SCALE GENOMIC DNA]</scope>
    <source>
        <strain evidence="8">Cfa_2016G</strain>
        <tissue evidence="8">Leaf</tissue>
    </source>
</reference>
<evidence type="ECO:0000256" key="2">
    <source>
        <dbReference type="ARBA" id="ARBA00023015"/>
    </source>
</evidence>
<dbReference type="InterPro" id="IPR002100">
    <property type="entry name" value="TF_MADSbox"/>
</dbReference>
<accession>A0A5N6QWM9</accession>
<dbReference type="PRINTS" id="PR00404">
    <property type="entry name" value="MADSDOMAIN"/>
</dbReference>
<dbReference type="AlphaFoldDB" id="A0A5N6QWM9"/>
<dbReference type="PANTHER" id="PTHR11945:SF733">
    <property type="entry name" value="AGAMOUS-LIKE MADS-BOX PROTEIN AGL61"/>
    <property type="match status" value="1"/>
</dbReference>
<evidence type="ECO:0000313" key="7">
    <source>
        <dbReference type="EMBL" id="KAE8010428.1"/>
    </source>
</evidence>
<keyword evidence="4" id="KW-0804">Transcription</keyword>
<dbReference type="PROSITE" id="PS50066">
    <property type="entry name" value="MADS_BOX_2"/>
    <property type="match status" value="1"/>
</dbReference>
<dbReference type="OrthoDB" id="1898716at2759"/>
<keyword evidence="3" id="KW-0238">DNA-binding</keyword>
<dbReference type="FunFam" id="3.40.1810.10:FF:000006">
    <property type="entry name" value="Agamous-like MADS-box protein AGL62"/>
    <property type="match status" value="1"/>
</dbReference>
<dbReference type="SMART" id="SM00432">
    <property type="entry name" value="MADS"/>
    <property type="match status" value="1"/>
</dbReference>
<organism evidence="8 9">
    <name type="scientific">Carpinus fangiana</name>
    <dbReference type="NCBI Taxonomy" id="176857"/>
    <lineage>
        <taxon>Eukaryota</taxon>
        <taxon>Viridiplantae</taxon>
        <taxon>Streptophyta</taxon>
        <taxon>Embryophyta</taxon>
        <taxon>Tracheophyta</taxon>
        <taxon>Spermatophyta</taxon>
        <taxon>Magnoliopsida</taxon>
        <taxon>eudicotyledons</taxon>
        <taxon>Gunneridae</taxon>
        <taxon>Pentapetalae</taxon>
        <taxon>rosids</taxon>
        <taxon>fabids</taxon>
        <taxon>Fagales</taxon>
        <taxon>Betulaceae</taxon>
        <taxon>Carpinus</taxon>
    </lineage>
</organism>
<name>A0A5N6QWM9_9ROSI</name>